<dbReference type="RefSeq" id="WP_131463110.1">
    <property type="nucleotide sequence ID" value="NZ_SJJY01000004.1"/>
</dbReference>
<dbReference type="InterPro" id="IPR046175">
    <property type="entry name" value="DUF6177"/>
</dbReference>
<gene>
    <name evidence="1" type="ORF">E0H58_21145</name>
</gene>
<sequence>MPNALDYSPGLDLVTDEVAVMMQDRPVVGLSAWLLDAVAAAEREGRGVQLVTPAGVRLSYPARTRLFSGRNTRWVVQAGEAYDGLTGVKLSWDGKKFAPVTGPDGRGELAAAWTADPERLEVRANLQVLARVRYPALDSTLVGRATELLFTELAGAPPIGWGTEEPVNRPWNAEAGASLTAYCHRRSPRPSLLTVVGAATDGILPATGSAVVNRRPAGIEETVMLAVAQPGLEPPDADKVRDVIGRLAEEVELVTVLVSAAGAAADTTSYPHFTGFPGPIGLAIGPQEARIGTATKSVPIGPASRPAAWYGLGDGTRMPDWERLGDLLRGVIAGTESEG</sequence>
<evidence type="ECO:0000313" key="1">
    <source>
        <dbReference type="EMBL" id="TCC22881.1"/>
    </source>
</evidence>
<protein>
    <submittedName>
        <fullName evidence="1">Uncharacterized protein</fullName>
    </submittedName>
</protein>
<organism evidence="1 2">
    <name type="scientific">Kribbella speibonae</name>
    <dbReference type="NCBI Taxonomy" id="1572660"/>
    <lineage>
        <taxon>Bacteria</taxon>
        <taxon>Bacillati</taxon>
        <taxon>Actinomycetota</taxon>
        <taxon>Actinomycetes</taxon>
        <taxon>Propionibacteriales</taxon>
        <taxon>Kribbellaceae</taxon>
        <taxon>Kribbella</taxon>
    </lineage>
</organism>
<proteinExistence type="predicted"/>
<reference evidence="1 2" key="1">
    <citation type="submission" date="2019-02" db="EMBL/GenBank/DDBJ databases">
        <title>Kribbella capetownensis sp. nov. and Kribbella speibonae sp. nov., isolated from soil.</title>
        <authorList>
            <person name="Curtis S.M."/>
            <person name="Norton I."/>
            <person name="Everest G.J."/>
            <person name="Meyers P.R."/>
        </authorList>
    </citation>
    <scope>NUCLEOTIDE SEQUENCE [LARGE SCALE GENOMIC DNA]</scope>
    <source>
        <strain evidence="1 2">SK5</strain>
    </source>
</reference>
<comment type="caution">
    <text evidence="1">The sequence shown here is derived from an EMBL/GenBank/DDBJ whole genome shotgun (WGS) entry which is preliminary data.</text>
</comment>
<dbReference type="EMBL" id="SJJY01000004">
    <property type="protein sequence ID" value="TCC22881.1"/>
    <property type="molecule type" value="Genomic_DNA"/>
</dbReference>
<dbReference type="Proteomes" id="UP000292385">
    <property type="component" value="Unassembled WGS sequence"/>
</dbReference>
<keyword evidence="2" id="KW-1185">Reference proteome</keyword>
<evidence type="ECO:0000313" key="2">
    <source>
        <dbReference type="Proteomes" id="UP000292385"/>
    </source>
</evidence>
<accession>A0ABY2A6N0</accession>
<dbReference type="Pfam" id="PF19674">
    <property type="entry name" value="DUF6177"/>
    <property type="match status" value="1"/>
</dbReference>
<name>A0ABY2A6N0_9ACTN</name>